<organism evidence="2 3">
    <name type="scientific">Cyanidiococcus yangmingshanensis</name>
    <dbReference type="NCBI Taxonomy" id="2690220"/>
    <lineage>
        <taxon>Eukaryota</taxon>
        <taxon>Rhodophyta</taxon>
        <taxon>Bangiophyceae</taxon>
        <taxon>Cyanidiales</taxon>
        <taxon>Cyanidiaceae</taxon>
        <taxon>Cyanidiococcus</taxon>
    </lineage>
</organism>
<feature type="region of interest" description="Disordered" evidence="1">
    <location>
        <begin position="97"/>
        <end position="147"/>
    </location>
</feature>
<keyword evidence="3" id="KW-1185">Reference proteome</keyword>
<gene>
    <name evidence="2" type="ORF">F1559_002847</name>
</gene>
<feature type="region of interest" description="Disordered" evidence="1">
    <location>
        <begin position="1"/>
        <end position="32"/>
    </location>
</feature>
<dbReference type="EMBL" id="VWRR01000013">
    <property type="protein sequence ID" value="KAF6001753.1"/>
    <property type="molecule type" value="Genomic_DNA"/>
</dbReference>
<dbReference type="Proteomes" id="UP000530660">
    <property type="component" value="Unassembled WGS sequence"/>
</dbReference>
<feature type="region of interest" description="Disordered" evidence="1">
    <location>
        <begin position="50"/>
        <end position="71"/>
    </location>
</feature>
<dbReference type="OrthoDB" id="10594090at2759"/>
<evidence type="ECO:0000313" key="2">
    <source>
        <dbReference type="EMBL" id="KAF6001753.1"/>
    </source>
</evidence>
<evidence type="ECO:0000313" key="3">
    <source>
        <dbReference type="Proteomes" id="UP000530660"/>
    </source>
</evidence>
<name>A0A7J7IF79_9RHOD</name>
<dbReference type="AlphaFoldDB" id="A0A7J7IF79"/>
<proteinExistence type="predicted"/>
<protein>
    <submittedName>
        <fullName evidence="2">Uncharacterized protein</fullName>
    </submittedName>
</protein>
<reference evidence="2 3" key="1">
    <citation type="journal article" date="2020" name="J. Phycol.">
        <title>Comparative genome analysis reveals Cyanidiococcus gen. nov., a new extremophilic red algal genus sister to Cyanidioschyzon (Cyanidioschyzonaceae, Rhodophyta).</title>
        <authorList>
            <person name="Liu S.-L."/>
            <person name="Chiang Y.-R."/>
            <person name="Yoon H.S."/>
            <person name="Fu H.-Y."/>
        </authorList>
    </citation>
    <scope>NUCLEOTIDE SEQUENCE [LARGE SCALE GENOMIC DNA]</scope>
    <source>
        <strain evidence="2 3">THAL066</strain>
    </source>
</reference>
<sequence>MNGEQADPSHFERNSRQLLQQHSTESEVLHEDPLDLVEHLALALDQPQLEMERKGNSSHASDIEATDRGNDACSNCDDVNNSQIWSDECTIRRQALASETHESVTGPASRPTSPKHHRPGVGVSTSPCTVPRRRREKTIGQSESLKQPRRTLVRAARAITEYIHHQVVMSMDSEKAKSIGLSVPNPNIDELVSAGLIPLLEILLWNEGAVVLNDTDGLTAAVYGATALADLALYASYEPLVGSASVLECLRRVLTSHWCYRFAYSLSPLAQLLLRECWRCLRNISGNVVVAARMDFLSHEAEKAREPSLIELALLMSRSFEAPPAIILEAWASLRNWCAAATALASENSTAASEHVPRQQAMGCNPSACAMMLEQTNLGQELWALATKCLAQTRACTSEEDFAVYRELLEQLWALIHVLLASVDALQRERLDLMGILDPIADVLRMPLQTFQEPAPLEDQPWEGAETARALIPYSVRISCLRCLELLLEHESGLQCWLRYTRRPGGCVRESIPLIAALVTHLTCTQMSESAFHYAIACQAADVIVALCQFGPVHLDVLHTPGLVQGLVGQVAAQSLDLLAELAPTRTTLTVEVTAADVDPAAARLALDPFQPHSDGYFTTSQQLSMRLLALCLEALANLAVHPEACSRILSIMDQYGGMRSVLDMDHQFASQPMIRSRLRRLLLSLRRQAVETRTKTTWGSLDLEETIRNLSHTAACLGGFGNTAEIALVLQKAQQTLCRTSLRRSASSDLLERAGFTTANE</sequence>
<comment type="caution">
    <text evidence="2">The sequence shown here is derived from an EMBL/GenBank/DDBJ whole genome shotgun (WGS) entry which is preliminary data.</text>
</comment>
<evidence type="ECO:0000256" key="1">
    <source>
        <dbReference type="SAM" id="MobiDB-lite"/>
    </source>
</evidence>
<accession>A0A7J7IF79</accession>
<feature type="compositionally biased region" description="Basic and acidic residues" evidence="1">
    <location>
        <begin position="50"/>
        <end position="70"/>
    </location>
</feature>